<evidence type="ECO:0000313" key="4">
    <source>
        <dbReference type="Proteomes" id="UP001595443"/>
    </source>
</evidence>
<dbReference type="CDD" id="cd00060">
    <property type="entry name" value="FHA"/>
    <property type="match status" value="1"/>
</dbReference>
<dbReference type="Proteomes" id="UP001595443">
    <property type="component" value="Unassembled WGS sequence"/>
</dbReference>
<dbReference type="InterPro" id="IPR000253">
    <property type="entry name" value="FHA_dom"/>
</dbReference>
<dbReference type="InterPro" id="IPR008984">
    <property type="entry name" value="SMAD_FHA_dom_sf"/>
</dbReference>
<sequence length="416" mass="42648">MKLFRRKSAGTSSAQAPDGAAQAKRGDAPVGLQLTPEASAAEMLSFRRTLAGGDWAPSVPVMPSDSAPAAAATEPAAAPAPAPDIAAAEDDAGLAPPADNVAPLSLERPAVAPEPAAAVVDKYVTSRPRGARAPSQPPQSPFSNSSRRQPPRSSRTADAAEAEAGATTARAPTSRPRPSQPRSYQSRGSQPLPPQGAAAPSPAPEPASPPPSAPPSQASSQASSPAPAAAPAEPLPDLSLVEMPGATAGRTARRAGRVKTRLMGFEHSGEASDPFAAAGAEAGSTAAPDGRRCPVGWIVVVAGPGRGACFTLFNGVSPIGRGSDQAVRLDFGDTAISRNSHAVVAYDPEQRKYFLGHGGKANIVRLNDMPVLSTEEISDGDEIRIGETTLRFVAFCKDGFDWRDGEEEEVDDVDGL</sequence>
<dbReference type="Pfam" id="PF00498">
    <property type="entry name" value="FHA"/>
    <property type="match status" value="1"/>
</dbReference>
<dbReference type="SUPFAM" id="SSF49879">
    <property type="entry name" value="SMAD/FHA domain"/>
    <property type="match status" value="1"/>
</dbReference>
<feature type="compositionally biased region" description="Low complexity" evidence="1">
    <location>
        <begin position="215"/>
        <end position="233"/>
    </location>
</feature>
<feature type="compositionally biased region" description="Pro residues" evidence="1">
    <location>
        <begin position="201"/>
        <end position="214"/>
    </location>
</feature>
<dbReference type="RefSeq" id="WP_377832651.1">
    <property type="nucleotide sequence ID" value="NZ_JBHRSK010000004.1"/>
</dbReference>
<feature type="compositionally biased region" description="Low complexity" evidence="1">
    <location>
        <begin position="109"/>
        <end position="120"/>
    </location>
</feature>
<accession>A0ABV7AF73</accession>
<feature type="region of interest" description="Disordered" evidence="1">
    <location>
        <begin position="1"/>
        <end position="33"/>
    </location>
</feature>
<proteinExistence type="predicted"/>
<feature type="domain" description="FHA" evidence="2">
    <location>
        <begin position="317"/>
        <end position="371"/>
    </location>
</feature>
<name>A0ABV7AF73_9RHOB</name>
<dbReference type="EMBL" id="JBHRSK010000004">
    <property type="protein sequence ID" value="MFC2968004.1"/>
    <property type="molecule type" value="Genomic_DNA"/>
</dbReference>
<dbReference type="PROSITE" id="PS50006">
    <property type="entry name" value="FHA_DOMAIN"/>
    <property type="match status" value="1"/>
</dbReference>
<evidence type="ECO:0000256" key="1">
    <source>
        <dbReference type="SAM" id="MobiDB-lite"/>
    </source>
</evidence>
<evidence type="ECO:0000313" key="3">
    <source>
        <dbReference type="EMBL" id="MFC2968004.1"/>
    </source>
</evidence>
<feature type="compositionally biased region" description="Low complexity" evidence="1">
    <location>
        <begin position="56"/>
        <end position="86"/>
    </location>
</feature>
<organism evidence="3 4">
    <name type="scientific">Acidimangrovimonas pyrenivorans</name>
    <dbReference type="NCBI Taxonomy" id="2030798"/>
    <lineage>
        <taxon>Bacteria</taxon>
        <taxon>Pseudomonadati</taxon>
        <taxon>Pseudomonadota</taxon>
        <taxon>Alphaproteobacteria</taxon>
        <taxon>Rhodobacterales</taxon>
        <taxon>Paracoccaceae</taxon>
        <taxon>Acidimangrovimonas</taxon>
    </lineage>
</organism>
<reference evidence="4" key="1">
    <citation type="journal article" date="2019" name="Int. J. Syst. Evol. Microbiol.">
        <title>The Global Catalogue of Microorganisms (GCM) 10K type strain sequencing project: providing services to taxonomists for standard genome sequencing and annotation.</title>
        <authorList>
            <consortium name="The Broad Institute Genomics Platform"/>
            <consortium name="The Broad Institute Genome Sequencing Center for Infectious Disease"/>
            <person name="Wu L."/>
            <person name="Ma J."/>
        </authorList>
    </citation>
    <scope>NUCLEOTIDE SEQUENCE [LARGE SCALE GENOMIC DNA]</scope>
    <source>
        <strain evidence="4">KCTC 62192</strain>
    </source>
</reference>
<protein>
    <submittedName>
        <fullName evidence="3">FHA domain-containing protein</fullName>
    </submittedName>
</protein>
<gene>
    <name evidence="3" type="ORF">ACFOES_07860</name>
</gene>
<keyword evidence="4" id="KW-1185">Reference proteome</keyword>
<feature type="region of interest" description="Disordered" evidence="1">
    <location>
        <begin position="53"/>
        <end position="233"/>
    </location>
</feature>
<feature type="compositionally biased region" description="Low complexity" evidence="1">
    <location>
        <begin position="141"/>
        <end position="200"/>
    </location>
</feature>
<dbReference type="Gene3D" id="2.60.200.20">
    <property type="match status" value="1"/>
</dbReference>
<evidence type="ECO:0000259" key="2">
    <source>
        <dbReference type="PROSITE" id="PS50006"/>
    </source>
</evidence>
<comment type="caution">
    <text evidence="3">The sequence shown here is derived from an EMBL/GenBank/DDBJ whole genome shotgun (WGS) entry which is preliminary data.</text>
</comment>